<evidence type="ECO:0000259" key="1">
    <source>
        <dbReference type="Pfam" id="PF13304"/>
    </source>
</evidence>
<accession>A0A853ZZP0</accession>
<dbReference type="InterPro" id="IPR051396">
    <property type="entry name" value="Bact_Antivir_Def_Nuclease"/>
</dbReference>
<evidence type="ECO:0000313" key="3">
    <source>
        <dbReference type="Proteomes" id="UP000185990"/>
    </source>
</evidence>
<evidence type="ECO:0000313" key="2">
    <source>
        <dbReference type="EMBL" id="OKA24037.1"/>
    </source>
</evidence>
<dbReference type="GO" id="GO:0016887">
    <property type="term" value="F:ATP hydrolysis activity"/>
    <property type="evidence" value="ECO:0007669"/>
    <property type="project" value="InterPro"/>
</dbReference>
<dbReference type="PANTHER" id="PTHR43581">
    <property type="entry name" value="ATP/GTP PHOSPHATASE"/>
    <property type="match status" value="1"/>
</dbReference>
<dbReference type="GO" id="GO:0005524">
    <property type="term" value="F:ATP binding"/>
    <property type="evidence" value="ECO:0007669"/>
    <property type="project" value="InterPro"/>
</dbReference>
<protein>
    <recommendedName>
        <fullName evidence="1">ATPase AAA-type core domain-containing protein</fullName>
    </recommendedName>
</protein>
<feature type="domain" description="ATPase AAA-type core" evidence="1">
    <location>
        <begin position="229"/>
        <end position="385"/>
    </location>
</feature>
<comment type="caution">
    <text evidence="2">The sequence shown here is derived from an EMBL/GenBank/DDBJ whole genome shotgun (WGS) entry which is preliminary data.</text>
</comment>
<name>A0A853ZZP0_9PSED</name>
<dbReference type="SUPFAM" id="SSF52540">
    <property type="entry name" value="P-loop containing nucleoside triphosphate hydrolases"/>
    <property type="match status" value="1"/>
</dbReference>
<dbReference type="Pfam" id="PF13304">
    <property type="entry name" value="AAA_21"/>
    <property type="match status" value="1"/>
</dbReference>
<dbReference type="InterPro" id="IPR003959">
    <property type="entry name" value="ATPase_AAA_core"/>
</dbReference>
<organism evidence="2 3">
    <name type="scientific">Pseudomonas versuta</name>
    <dbReference type="NCBI Taxonomy" id="1788301"/>
    <lineage>
        <taxon>Bacteria</taxon>
        <taxon>Pseudomonadati</taxon>
        <taxon>Pseudomonadota</taxon>
        <taxon>Gammaproteobacteria</taxon>
        <taxon>Pseudomonadales</taxon>
        <taxon>Pseudomonadaceae</taxon>
        <taxon>Pseudomonas</taxon>
    </lineage>
</organism>
<dbReference type="RefSeq" id="WP_073509708.1">
    <property type="nucleotide sequence ID" value="NZ_MPJD01000018.1"/>
</dbReference>
<dbReference type="Proteomes" id="UP000185990">
    <property type="component" value="Unassembled WGS sequence"/>
</dbReference>
<dbReference type="AlphaFoldDB" id="A0A853ZZP0"/>
<dbReference type="PANTHER" id="PTHR43581:SF2">
    <property type="entry name" value="EXCINUCLEASE ATPASE SUBUNIT"/>
    <property type="match status" value="1"/>
</dbReference>
<dbReference type="EMBL" id="MPJD01000018">
    <property type="protein sequence ID" value="OKA24037.1"/>
    <property type="molecule type" value="Genomic_DNA"/>
</dbReference>
<proteinExistence type="predicted"/>
<dbReference type="InterPro" id="IPR027417">
    <property type="entry name" value="P-loop_NTPase"/>
</dbReference>
<sequence>MLGCRAKSFRLIEAAVHFTQKPAQQSDSQSSDSIRFSLNHLATNEATWVTVLIGKNGIGKSRFLASIAETFFQLTTEKKYPSRSKTETILKYLSNNNLVEVIARNGKLQTTINGIKTEELHSVPTPNKVIALTTTPFDKFRISNWNGDEFFGANSTCYEYLGLRDRTGRASSLAPISKAVEGLFSASARDTNSLKRIAGIFSFLGFKPEIEIGYRFRSSIINALASGNRELIKKTLEQHARRHDKDTDIELVSSAAETLLTHTAERDHISLHANFDLSKSDSDLYFRLAPLRRLRFLHIQNVTVTRQDGVKVDLQSASSGEVSLVTAFLGLAGVIEDGSLILIDEPEISLHPEWQTGYIDLLLKTFSDYKNCHYIIATHSPLILSDIDANTSNIVAMEKNTSSYIESADISGKSSDHILATAFETPGKNNLYIKQEIIKALRLAANGKVQSDEFQETVDWLVTLLPKLEEQSSVSQVILNLQEVANEVEDSQ</sequence>
<dbReference type="Gene3D" id="3.40.50.300">
    <property type="entry name" value="P-loop containing nucleotide triphosphate hydrolases"/>
    <property type="match status" value="1"/>
</dbReference>
<reference evidence="2 3" key="1">
    <citation type="submission" date="2016-11" db="EMBL/GenBank/DDBJ databases">
        <title>Draft genome of Pseudomonas versuta A4R1.12.</title>
        <authorList>
            <person name="See-Too W.-S."/>
        </authorList>
    </citation>
    <scope>NUCLEOTIDE SEQUENCE [LARGE SCALE GENOMIC DNA]</scope>
    <source>
        <strain evidence="2 3">A4R1.12</strain>
    </source>
</reference>
<gene>
    <name evidence="2" type="ORF">BOH74_12150</name>
</gene>